<comment type="similarity">
    <text evidence="1">Belongs to the sigma-70 factor family. ECF subfamily.</text>
</comment>
<dbReference type="InterPro" id="IPR014325">
    <property type="entry name" value="RNA_pol_sigma-E_actinobac"/>
</dbReference>
<dbReference type="GO" id="GO:0016987">
    <property type="term" value="F:sigma factor activity"/>
    <property type="evidence" value="ECO:0007669"/>
    <property type="project" value="UniProtKB-KW"/>
</dbReference>
<dbReference type="Gene3D" id="1.10.1740.10">
    <property type="match status" value="1"/>
</dbReference>
<evidence type="ECO:0000259" key="7">
    <source>
        <dbReference type="Pfam" id="PF08281"/>
    </source>
</evidence>
<evidence type="ECO:0000259" key="6">
    <source>
        <dbReference type="Pfam" id="PF04542"/>
    </source>
</evidence>
<organism evidence="8 9">
    <name type="scientific">Acidothermus cellulolyticus (strain ATCC 43068 / DSM 8971 / 11B)</name>
    <dbReference type="NCBI Taxonomy" id="351607"/>
    <lineage>
        <taxon>Bacteria</taxon>
        <taxon>Bacillati</taxon>
        <taxon>Actinomycetota</taxon>
        <taxon>Actinomycetes</taxon>
        <taxon>Acidothermales</taxon>
        <taxon>Acidothermaceae</taxon>
        <taxon>Acidothermus</taxon>
    </lineage>
</organism>
<keyword evidence="9" id="KW-1185">Reference proteome</keyword>
<evidence type="ECO:0000256" key="5">
    <source>
        <dbReference type="ARBA" id="ARBA00023163"/>
    </source>
</evidence>
<dbReference type="PANTHER" id="PTHR43133">
    <property type="entry name" value="RNA POLYMERASE ECF-TYPE SIGMA FACTO"/>
    <property type="match status" value="1"/>
</dbReference>
<dbReference type="GO" id="GO:0003677">
    <property type="term" value="F:DNA binding"/>
    <property type="evidence" value="ECO:0007669"/>
    <property type="project" value="UniProtKB-KW"/>
</dbReference>
<dbReference type="eggNOG" id="COG1595">
    <property type="taxonomic scope" value="Bacteria"/>
</dbReference>
<dbReference type="NCBIfam" id="TIGR02983">
    <property type="entry name" value="SigE-fam_strep"/>
    <property type="match status" value="1"/>
</dbReference>
<feature type="domain" description="RNA polymerase sigma-70 region 2" evidence="6">
    <location>
        <begin position="17"/>
        <end position="81"/>
    </location>
</feature>
<evidence type="ECO:0000256" key="1">
    <source>
        <dbReference type="ARBA" id="ARBA00010641"/>
    </source>
</evidence>
<dbReference type="InterPro" id="IPR013324">
    <property type="entry name" value="RNA_pol_sigma_r3/r4-like"/>
</dbReference>
<dbReference type="Pfam" id="PF08281">
    <property type="entry name" value="Sigma70_r4_2"/>
    <property type="match status" value="1"/>
</dbReference>
<dbReference type="KEGG" id="ace:Acel_0787"/>
<dbReference type="PANTHER" id="PTHR43133:SF50">
    <property type="entry name" value="ECF RNA POLYMERASE SIGMA FACTOR SIGM"/>
    <property type="match status" value="1"/>
</dbReference>
<dbReference type="CDD" id="cd06171">
    <property type="entry name" value="Sigma70_r4"/>
    <property type="match status" value="1"/>
</dbReference>
<keyword evidence="3" id="KW-0731">Sigma factor</keyword>
<keyword evidence="2" id="KW-0805">Transcription regulation</keyword>
<keyword evidence="5" id="KW-0804">Transcription</keyword>
<dbReference type="SUPFAM" id="SSF88946">
    <property type="entry name" value="Sigma2 domain of RNA polymerase sigma factors"/>
    <property type="match status" value="1"/>
</dbReference>
<dbReference type="InterPro" id="IPR039425">
    <property type="entry name" value="RNA_pol_sigma-70-like"/>
</dbReference>
<reference evidence="8 9" key="1">
    <citation type="journal article" date="2009" name="Genome Res.">
        <title>Complete genome of the cellulolytic thermophile Acidothermus cellulolyticus 11B provides insights into its ecophysiological and evolutionary adaptations.</title>
        <authorList>
            <person name="Barabote R.D."/>
            <person name="Xie G."/>
            <person name="Leu D.H."/>
            <person name="Normand P."/>
            <person name="Necsulea A."/>
            <person name="Daubin V."/>
            <person name="Medigue C."/>
            <person name="Adney W.S."/>
            <person name="Xu X.C."/>
            <person name="Lapidus A."/>
            <person name="Parales R.E."/>
            <person name="Detter C."/>
            <person name="Pujic P."/>
            <person name="Bruce D."/>
            <person name="Lavire C."/>
            <person name="Challacombe J.F."/>
            <person name="Brettin T.S."/>
            <person name="Berry A.M."/>
        </authorList>
    </citation>
    <scope>NUCLEOTIDE SEQUENCE [LARGE SCALE GENOMIC DNA]</scope>
    <source>
        <strain evidence="9">ATCC 43068 / DSM 8971 / 11B</strain>
    </source>
</reference>
<accession>A0LT00</accession>
<dbReference type="EMBL" id="CP000481">
    <property type="protein sequence ID" value="ABK52560.1"/>
    <property type="molecule type" value="Genomic_DNA"/>
</dbReference>
<proteinExistence type="inferred from homology"/>
<dbReference type="Pfam" id="PF04542">
    <property type="entry name" value="Sigma70_r2"/>
    <property type="match status" value="1"/>
</dbReference>
<feature type="domain" description="RNA polymerase sigma factor 70 region 4 type 2" evidence="7">
    <location>
        <begin position="110"/>
        <end position="162"/>
    </location>
</feature>
<dbReference type="Gene3D" id="1.10.10.10">
    <property type="entry name" value="Winged helix-like DNA-binding domain superfamily/Winged helix DNA-binding domain"/>
    <property type="match status" value="1"/>
</dbReference>
<evidence type="ECO:0000313" key="9">
    <source>
        <dbReference type="Proteomes" id="UP000008221"/>
    </source>
</evidence>
<evidence type="ECO:0000256" key="3">
    <source>
        <dbReference type="ARBA" id="ARBA00023082"/>
    </source>
</evidence>
<dbReference type="InParanoid" id="A0LT00"/>
<dbReference type="InterPro" id="IPR013249">
    <property type="entry name" value="RNA_pol_sigma70_r4_t2"/>
</dbReference>
<sequence length="179" mass="19944">MTTSAEPIDADQAVVALYRAHYASLVRLAALLVGNAWEGEEIVQDAFVAMHTHWRRLRDPDKAVGYLRQSVVNSCRSALRHSGVVARHRLEPQPDHPSAEHEALAAAYRAEVLAALRALPRRQRETLILRYYADLSEQEIARTLGISRGAVKSHTFRGLAALRGRLAAYPSSTNWETPQ</sequence>
<dbReference type="NCBIfam" id="TIGR02937">
    <property type="entry name" value="sigma70-ECF"/>
    <property type="match status" value="1"/>
</dbReference>
<name>A0LT00_ACIC1</name>
<gene>
    <name evidence="8" type="ordered locus">Acel_0787</name>
</gene>
<dbReference type="HOGENOM" id="CLU_047691_15_3_11"/>
<dbReference type="AlphaFoldDB" id="A0LT00"/>
<dbReference type="SUPFAM" id="SSF88659">
    <property type="entry name" value="Sigma3 and sigma4 domains of RNA polymerase sigma factors"/>
    <property type="match status" value="1"/>
</dbReference>
<dbReference type="GO" id="GO:0006352">
    <property type="term" value="P:DNA-templated transcription initiation"/>
    <property type="evidence" value="ECO:0007669"/>
    <property type="project" value="InterPro"/>
</dbReference>
<evidence type="ECO:0000256" key="4">
    <source>
        <dbReference type="ARBA" id="ARBA00023125"/>
    </source>
</evidence>
<evidence type="ECO:0000256" key="2">
    <source>
        <dbReference type="ARBA" id="ARBA00023015"/>
    </source>
</evidence>
<dbReference type="InterPro" id="IPR036388">
    <property type="entry name" value="WH-like_DNA-bd_sf"/>
</dbReference>
<dbReference type="STRING" id="351607.Acel_0787"/>
<protein>
    <submittedName>
        <fullName evidence="8">RNA polymerase, sigma-24 subunit, ECF subfamily</fullName>
    </submittedName>
</protein>
<dbReference type="InterPro" id="IPR014284">
    <property type="entry name" value="RNA_pol_sigma-70_dom"/>
</dbReference>
<dbReference type="InterPro" id="IPR007627">
    <property type="entry name" value="RNA_pol_sigma70_r2"/>
</dbReference>
<keyword evidence="4" id="KW-0238">DNA-binding</keyword>
<dbReference type="Proteomes" id="UP000008221">
    <property type="component" value="Chromosome"/>
</dbReference>
<dbReference type="InterPro" id="IPR013325">
    <property type="entry name" value="RNA_pol_sigma_r2"/>
</dbReference>
<evidence type="ECO:0000313" key="8">
    <source>
        <dbReference type="EMBL" id="ABK52560.1"/>
    </source>
</evidence>